<organism evidence="1">
    <name type="scientific">mine drainage metagenome</name>
    <dbReference type="NCBI Taxonomy" id="410659"/>
    <lineage>
        <taxon>unclassified sequences</taxon>
        <taxon>metagenomes</taxon>
        <taxon>ecological metagenomes</taxon>
    </lineage>
</organism>
<dbReference type="AlphaFoldDB" id="E6QVW5"/>
<reference evidence="1" key="1">
    <citation type="submission" date="2009-10" db="EMBL/GenBank/DDBJ databases">
        <title>Diversity of trophic interactions inside an arsenic-rich microbial ecosystem.</title>
        <authorList>
            <person name="Bertin P.N."/>
            <person name="Heinrich-Salmeron A."/>
            <person name="Pelletier E."/>
            <person name="Goulhen-Chollet F."/>
            <person name="Arsene-Ploetze F."/>
            <person name="Gallien S."/>
            <person name="Calteau A."/>
            <person name="Vallenet D."/>
            <person name="Casiot C."/>
            <person name="Chane-Woon-Ming B."/>
            <person name="Giloteaux L."/>
            <person name="Barakat M."/>
            <person name="Bonnefoy V."/>
            <person name="Bruneel O."/>
            <person name="Chandler M."/>
            <person name="Cleiss J."/>
            <person name="Duran R."/>
            <person name="Elbaz-Poulichet F."/>
            <person name="Fonknechten N."/>
            <person name="Lauga B."/>
            <person name="Mornico D."/>
            <person name="Ortet P."/>
            <person name="Schaeffer C."/>
            <person name="Siguier P."/>
            <person name="Alexander Thil Smith A."/>
            <person name="Van Dorsselaer A."/>
            <person name="Weissenbach J."/>
            <person name="Medigue C."/>
            <person name="Le Paslier D."/>
        </authorList>
    </citation>
    <scope>NUCLEOTIDE SEQUENCE</scope>
</reference>
<evidence type="ECO:0000313" key="1">
    <source>
        <dbReference type="EMBL" id="CBI11388.1"/>
    </source>
</evidence>
<protein>
    <submittedName>
        <fullName evidence="1">Uncharacterized protein</fullName>
    </submittedName>
</protein>
<dbReference type="EMBL" id="CABR01000139">
    <property type="protein sequence ID" value="CBI11388.1"/>
    <property type="molecule type" value="Genomic_DNA"/>
</dbReference>
<accession>E6QVW5</accession>
<gene>
    <name evidence="1" type="ORF">CARN7_2212</name>
</gene>
<sequence length="67" mass="7802">MEDDSNNRVNIIFSELFLGKINNETAAQRLTRLPKNVLTDKLIDAFNRGETRQLYCNDEGEPYLRAR</sequence>
<name>E6QVW5_9ZZZZ</name>
<proteinExistence type="predicted"/>
<comment type="caution">
    <text evidence="1">The sequence shown here is derived from an EMBL/GenBank/DDBJ whole genome shotgun (WGS) entry which is preliminary data.</text>
</comment>